<dbReference type="PROSITE" id="PS50088">
    <property type="entry name" value="ANK_REPEAT"/>
    <property type="match status" value="5"/>
</dbReference>
<protein>
    <submittedName>
        <fullName evidence="1">Ankyrin repeat family protein</fullName>
    </submittedName>
</protein>
<dbReference type="Gene3D" id="1.25.40.20">
    <property type="entry name" value="Ankyrin repeat-containing domain"/>
    <property type="match status" value="3"/>
</dbReference>
<gene>
    <name evidence="1" type="ORF">ZEAMMB73_Zm00001d030982</name>
</gene>
<dbReference type="Pfam" id="PF12796">
    <property type="entry name" value="Ank_2"/>
    <property type="match status" value="3"/>
</dbReference>
<dbReference type="InterPro" id="IPR036770">
    <property type="entry name" value="Ankyrin_rpt-contain_sf"/>
</dbReference>
<dbReference type="AlphaFoldDB" id="A0A1D6KFG5"/>
<evidence type="ECO:0000313" key="1">
    <source>
        <dbReference type="EMBL" id="ONM01858.1"/>
    </source>
</evidence>
<dbReference type="EMBL" id="CM007647">
    <property type="protein sequence ID" value="ONM01858.1"/>
    <property type="molecule type" value="Genomic_DNA"/>
</dbReference>
<dbReference type="SUPFAM" id="SSF48403">
    <property type="entry name" value="Ankyrin repeat"/>
    <property type="match status" value="1"/>
</dbReference>
<proteinExistence type="predicted"/>
<dbReference type="PANTHER" id="PTHR46224">
    <property type="entry name" value="ANKYRIN REPEAT FAMILY PROTEIN"/>
    <property type="match status" value="1"/>
</dbReference>
<dbReference type="PANTHER" id="PTHR46224:SF65">
    <property type="entry name" value="ANKYRIN REPEAT FAMILY PROTEIN"/>
    <property type="match status" value="1"/>
</dbReference>
<organism evidence="1">
    <name type="scientific">Zea mays</name>
    <name type="common">Maize</name>
    <dbReference type="NCBI Taxonomy" id="4577"/>
    <lineage>
        <taxon>Eukaryota</taxon>
        <taxon>Viridiplantae</taxon>
        <taxon>Streptophyta</taxon>
        <taxon>Embryophyta</taxon>
        <taxon>Tracheophyta</taxon>
        <taxon>Spermatophyta</taxon>
        <taxon>Magnoliopsida</taxon>
        <taxon>Liliopsida</taxon>
        <taxon>Poales</taxon>
        <taxon>Poaceae</taxon>
        <taxon>PACMAD clade</taxon>
        <taxon>Panicoideae</taxon>
        <taxon>Andropogonodae</taxon>
        <taxon>Andropogoneae</taxon>
        <taxon>Tripsacinae</taxon>
        <taxon>Zea</taxon>
    </lineage>
</organism>
<name>A0A1D6KFG5_MAIZE</name>
<reference evidence="1" key="1">
    <citation type="submission" date="2015-12" db="EMBL/GenBank/DDBJ databases">
        <title>Update maize B73 reference genome by single molecule sequencing technologies.</title>
        <authorList>
            <consortium name="Maize Genome Sequencing Project"/>
            <person name="Ware D."/>
        </authorList>
    </citation>
    <scope>NUCLEOTIDE SEQUENCE [LARGE SCALE GENOMIC DNA]</scope>
    <source>
        <tissue evidence="1">Seedling</tissue>
    </source>
</reference>
<dbReference type="InterPro" id="IPR002110">
    <property type="entry name" value="Ankyrin_rpt"/>
</dbReference>
<accession>A0A1D6KFG5</accession>
<dbReference type="InterPro" id="IPR051616">
    <property type="entry name" value="Cul2-RING_E3_ligase_SR"/>
</dbReference>
<sequence>MPALSDVALQAAIAGNLRLLKLVASKMNLREAKDAAGRNALHLAAEMGRLEVCRFLVEESGFEVNFACAEGAAAAIAGILRLGGGRTVPSTIRQRSVTEILPLYYCVIGGSPVHCAAAGGSESVLGYLLDHGGDPVMPDSMGSTPLHDAAEEGHCAAVRMLLSKGVDVDPHGCRGTPLHLACSNDRDQVVRILLEHGADAGADVNLIAPSGVILAQAVCDGSTEIVKFLLEVGADPNIPDEDGKIPIMYPAFNGHRELVEILFPKTRPVSSLPDWSVDGIIRSMKDLFFKPQDAAVVEKKIADAKSQGKEAFARGEYPAAVYFYTMVNA</sequence>
<dbReference type="PRINTS" id="PR01415">
    <property type="entry name" value="ANKYRIN"/>
</dbReference>
<dbReference type="Pfam" id="PF00023">
    <property type="entry name" value="Ank"/>
    <property type="match status" value="1"/>
</dbReference>
<dbReference type="SMART" id="SM00248">
    <property type="entry name" value="ANK"/>
    <property type="match status" value="6"/>
</dbReference>
<dbReference type="PROSITE" id="PS50297">
    <property type="entry name" value="ANK_REP_REGION"/>
    <property type="match status" value="4"/>
</dbReference>
<dbReference type="ExpressionAtlas" id="A0A1D6KFG5">
    <property type="expression patterns" value="baseline and differential"/>
</dbReference>